<keyword evidence="3" id="KW-1185">Reference proteome</keyword>
<protein>
    <recommendedName>
        <fullName evidence="4">Alpha/beta hydrolase</fullName>
    </recommendedName>
</protein>
<sequence>MKHLLRHRHISVRHLAAVAALTLSALAGTAAAQTVLRGLPDHINPSARYIIYVHGRIIEHEGPKAVSERFGPYEFAEITEGLSARGHVVIAELRDPGGLDYVGTIVGHVQALQDAGVPEESITVVGFSKGGYMTLRAARQLNEPDVNYAILAGCIAEAVSGEDLSGDGLEGRVLSMADTADDLGFPCSPLFDRNPQLDSPLSMVFHEGSGHGLFYAADPLWMRPLLDWIDAGSP</sequence>
<keyword evidence="1" id="KW-0732">Signal</keyword>
<dbReference type="EMBL" id="CP002623">
    <property type="protein sequence ID" value="AEI93657.1"/>
    <property type="molecule type" value="Genomic_DNA"/>
</dbReference>
<dbReference type="STRING" id="391595.RLO149_c016650"/>
<dbReference type="Proteomes" id="UP000001353">
    <property type="component" value="Chromosome"/>
</dbReference>
<evidence type="ECO:0008006" key="4">
    <source>
        <dbReference type="Google" id="ProtNLM"/>
    </source>
</evidence>
<evidence type="ECO:0000313" key="2">
    <source>
        <dbReference type="EMBL" id="AEI93657.1"/>
    </source>
</evidence>
<dbReference type="HOGENOM" id="CLU_089350_0_0_5"/>
<dbReference type="AlphaFoldDB" id="F7ZHP7"/>
<gene>
    <name evidence="2" type="ordered locus">RLO149_c016650</name>
</gene>
<dbReference type="InterPro" id="IPR029058">
    <property type="entry name" value="AB_hydrolase_fold"/>
</dbReference>
<feature type="chain" id="PRO_5003366809" description="Alpha/beta hydrolase" evidence="1">
    <location>
        <begin position="33"/>
        <end position="234"/>
    </location>
</feature>
<evidence type="ECO:0000256" key="1">
    <source>
        <dbReference type="SAM" id="SignalP"/>
    </source>
</evidence>
<feature type="signal peptide" evidence="1">
    <location>
        <begin position="1"/>
        <end position="32"/>
    </location>
</feature>
<reference evidence="2 3" key="1">
    <citation type="journal article" date="2011" name="BMC Genomics">
        <title>Comparative genome analysis and genome-guided physiological analysis of Roseobacter litoralis.</title>
        <authorList>
            <person name="Kalhoefer D."/>
            <person name="Thole S."/>
            <person name="Voget S."/>
            <person name="Lehmann R."/>
            <person name="Liesegang H."/>
            <person name="Wollher A."/>
            <person name="Daniel R."/>
            <person name="Simon M."/>
            <person name="Brinkhoff T."/>
        </authorList>
    </citation>
    <scope>NUCLEOTIDE SEQUENCE [LARGE SCALE GENOMIC DNA]</scope>
    <source>
        <strain evidence="3">ATCC 49566 / DSM 6996 / JCM 21268 / NBRC 15278 / OCh 149</strain>
    </source>
</reference>
<proteinExistence type="predicted"/>
<accession>F7ZHP7</accession>
<dbReference type="Gene3D" id="3.40.50.1820">
    <property type="entry name" value="alpha/beta hydrolase"/>
    <property type="match status" value="1"/>
</dbReference>
<dbReference type="SUPFAM" id="SSF53474">
    <property type="entry name" value="alpha/beta-Hydrolases"/>
    <property type="match status" value="1"/>
</dbReference>
<dbReference type="eggNOG" id="COG1506">
    <property type="taxonomic scope" value="Bacteria"/>
</dbReference>
<dbReference type="KEGG" id="rli:RLO149_c016650"/>
<organism evidence="2 3">
    <name type="scientific">Roseobacter litoralis (strain ATCC 49566 / DSM 6996 / JCM 21268 / NBRC 15278 / OCh 149)</name>
    <dbReference type="NCBI Taxonomy" id="391595"/>
    <lineage>
        <taxon>Bacteria</taxon>
        <taxon>Pseudomonadati</taxon>
        <taxon>Pseudomonadota</taxon>
        <taxon>Alphaproteobacteria</taxon>
        <taxon>Rhodobacterales</taxon>
        <taxon>Roseobacteraceae</taxon>
        <taxon>Roseobacter</taxon>
    </lineage>
</organism>
<name>F7ZHP7_ROSLO</name>
<evidence type="ECO:0000313" key="3">
    <source>
        <dbReference type="Proteomes" id="UP000001353"/>
    </source>
</evidence>